<comment type="caution">
    <text evidence="2">The sequence shown here is derived from an EMBL/GenBank/DDBJ whole genome shotgun (WGS) entry which is preliminary data.</text>
</comment>
<dbReference type="Pfam" id="PF13673">
    <property type="entry name" value="Acetyltransf_10"/>
    <property type="match status" value="1"/>
</dbReference>
<evidence type="ECO:0000313" key="3">
    <source>
        <dbReference type="Proteomes" id="UP000216802"/>
    </source>
</evidence>
<dbReference type="InterPro" id="IPR016181">
    <property type="entry name" value="Acyl_CoA_acyltransferase"/>
</dbReference>
<gene>
    <name evidence="2" type="ORF">B8W98_09505</name>
</gene>
<dbReference type="EMBL" id="NCXI01000081">
    <property type="protein sequence ID" value="PAK79773.1"/>
    <property type="molecule type" value="Genomic_DNA"/>
</dbReference>
<accession>A0A269Y2J4</accession>
<keyword evidence="2" id="KW-0808">Transferase</keyword>
<dbReference type="RefSeq" id="WP_095355041.1">
    <property type="nucleotide sequence ID" value="NZ_NCXI01000081.1"/>
</dbReference>
<sequence length="145" mass="16828">MWHTEKFDELTNTEMFQIYELRTAVFVVEQKRIYQEVDRNDLKAIHIFKTNPAGKIVAYARIFPQQGHVTFGRVVTRGEYRGQGLGNELIEKVIEAIHSNYPGMPIEIEAQAQVEGFYEKFLFEPIVAPFIFESTPHVKMVHKAV</sequence>
<dbReference type="SUPFAM" id="SSF55729">
    <property type="entry name" value="Acyl-CoA N-acyltransferases (Nat)"/>
    <property type="match status" value="1"/>
</dbReference>
<evidence type="ECO:0000313" key="2">
    <source>
        <dbReference type="EMBL" id="PAK79773.1"/>
    </source>
</evidence>
<name>A0A269Y2J4_9LACO</name>
<dbReference type="Gene3D" id="3.40.630.30">
    <property type="match status" value="1"/>
</dbReference>
<evidence type="ECO:0000259" key="1">
    <source>
        <dbReference type="PROSITE" id="PS51186"/>
    </source>
</evidence>
<feature type="domain" description="N-acetyltransferase" evidence="1">
    <location>
        <begin position="5"/>
        <end position="145"/>
    </location>
</feature>
<dbReference type="InterPro" id="IPR000182">
    <property type="entry name" value="GNAT_dom"/>
</dbReference>
<dbReference type="AlphaFoldDB" id="A0A269Y2J4"/>
<dbReference type="Proteomes" id="UP000216802">
    <property type="component" value="Unassembled WGS sequence"/>
</dbReference>
<protein>
    <submittedName>
        <fullName evidence="2">GNAT family N-acetyltransferase</fullName>
    </submittedName>
</protein>
<dbReference type="PROSITE" id="PS51186">
    <property type="entry name" value="GNAT"/>
    <property type="match status" value="1"/>
</dbReference>
<proteinExistence type="predicted"/>
<dbReference type="CDD" id="cd04301">
    <property type="entry name" value="NAT_SF"/>
    <property type="match status" value="1"/>
</dbReference>
<organism evidence="2 3">
    <name type="scientific">Lentilactobacillus parakefiri</name>
    <dbReference type="NCBI Taxonomy" id="152332"/>
    <lineage>
        <taxon>Bacteria</taxon>
        <taxon>Bacillati</taxon>
        <taxon>Bacillota</taxon>
        <taxon>Bacilli</taxon>
        <taxon>Lactobacillales</taxon>
        <taxon>Lactobacillaceae</taxon>
        <taxon>Lentilactobacillus</taxon>
    </lineage>
</organism>
<dbReference type="GO" id="GO:0016747">
    <property type="term" value="F:acyltransferase activity, transferring groups other than amino-acyl groups"/>
    <property type="evidence" value="ECO:0007669"/>
    <property type="project" value="InterPro"/>
</dbReference>
<reference evidence="2 3" key="1">
    <citation type="submission" date="2017-04" db="EMBL/GenBank/DDBJ databases">
        <title>Kefir bacterial isolates.</title>
        <authorList>
            <person name="Kim Y."/>
            <person name="Blasche S."/>
            <person name="Patil K.R."/>
        </authorList>
    </citation>
    <scope>NUCLEOTIDE SEQUENCE [LARGE SCALE GENOMIC DNA]</scope>
    <source>
        <strain evidence="2 3">OG2</strain>
    </source>
</reference>